<gene>
    <name evidence="1" type="ORF">Rmf_44050</name>
</gene>
<protein>
    <submittedName>
        <fullName evidence="1">Uncharacterized protein</fullName>
    </submittedName>
</protein>
<proteinExistence type="predicted"/>
<organism evidence="1 2">
    <name type="scientific">Roseomonas fluvialis</name>
    <dbReference type="NCBI Taxonomy" id="1750527"/>
    <lineage>
        <taxon>Bacteria</taxon>
        <taxon>Pseudomonadati</taxon>
        <taxon>Pseudomonadota</taxon>
        <taxon>Alphaproteobacteria</taxon>
        <taxon>Acetobacterales</taxon>
        <taxon>Roseomonadaceae</taxon>
        <taxon>Roseomonas</taxon>
    </lineage>
</organism>
<dbReference type="EMBL" id="AP025637">
    <property type="protein sequence ID" value="BDG74476.1"/>
    <property type="molecule type" value="Genomic_DNA"/>
</dbReference>
<accession>A0ABM7Y914</accession>
<evidence type="ECO:0000313" key="2">
    <source>
        <dbReference type="Proteomes" id="UP000831327"/>
    </source>
</evidence>
<sequence length="121" mass="12441">MRVSTSRKPAPAWALAGGLARNSGFACAKGFPGITITDLPHARDPCRFRTGISGPLLSHPKARPAPAGGYGRLLWGSATVTRNSAGYPTVVQSLATAFIQAHTSDLEPNCAALGTLTAGRG</sequence>
<reference evidence="1 2" key="1">
    <citation type="journal article" date="2016" name="Microbes Environ.">
        <title>Phylogenetically diverse aerobic anoxygenic phototrophic bacteria isolated from epilithic biofilms in Tama river, Japan.</title>
        <authorList>
            <person name="Hirose S."/>
            <person name="Matsuura K."/>
            <person name="Haruta S."/>
        </authorList>
    </citation>
    <scope>NUCLEOTIDE SEQUENCE [LARGE SCALE GENOMIC DNA]</scope>
    <source>
        <strain evidence="1 2">S08</strain>
    </source>
</reference>
<dbReference type="Proteomes" id="UP000831327">
    <property type="component" value="Chromosome"/>
</dbReference>
<evidence type="ECO:0000313" key="1">
    <source>
        <dbReference type="EMBL" id="BDG74476.1"/>
    </source>
</evidence>
<keyword evidence="2" id="KW-1185">Reference proteome</keyword>
<name>A0ABM7Y914_9PROT</name>